<dbReference type="AlphaFoldDB" id="A0A1M6ACG2"/>
<dbReference type="InterPro" id="IPR014543">
    <property type="entry name" value="UCP028291"/>
</dbReference>
<reference evidence="1 2" key="1">
    <citation type="submission" date="2016-11" db="EMBL/GenBank/DDBJ databases">
        <authorList>
            <person name="Jaros S."/>
            <person name="Januszkiewicz K."/>
            <person name="Wedrychowicz H."/>
        </authorList>
    </citation>
    <scope>NUCLEOTIDE SEQUENCE [LARGE SCALE GENOMIC DNA]</scope>
    <source>
        <strain evidence="1 2">DSM 100565</strain>
    </source>
</reference>
<dbReference type="Proteomes" id="UP000184292">
    <property type="component" value="Unassembled WGS sequence"/>
</dbReference>
<evidence type="ECO:0000313" key="2">
    <source>
        <dbReference type="Proteomes" id="UP000184292"/>
    </source>
</evidence>
<gene>
    <name evidence="1" type="ORF">SAMN05444417_0356</name>
</gene>
<name>A0A1M6ACG2_9RHOB</name>
<sequence length="101" mass="10866">MQPPFAATGTFPTGKASQYLQQLCKHFAHKIEVRYDPTSAEAALPTGPCIMAAGDDLLTIGVTAPDAEGLARAKAIVDDHLARFAHREDFTTMDWTDHPAG</sequence>
<dbReference type="OrthoDB" id="9806511at2"/>
<evidence type="ECO:0000313" key="1">
    <source>
        <dbReference type="EMBL" id="SHI34099.1"/>
    </source>
</evidence>
<dbReference type="EMBL" id="FQYO01000001">
    <property type="protein sequence ID" value="SHI34099.1"/>
    <property type="molecule type" value="Genomic_DNA"/>
</dbReference>
<dbReference type="Gene3D" id="3.30.310.50">
    <property type="entry name" value="Alpha-D-phosphohexomutase, C-terminal domain"/>
    <property type="match status" value="1"/>
</dbReference>
<dbReference type="Pfam" id="PF09981">
    <property type="entry name" value="DUF2218"/>
    <property type="match status" value="1"/>
</dbReference>
<dbReference type="STRING" id="1447782.SAMN05444417_0356"/>
<proteinExistence type="predicted"/>
<protein>
    <recommendedName>
        <fullName evidence="3">2,4-dihydroxyhept-2-ene-1,7-dioic acid aldolase</fullName>
    </recommendedName>
</protein>
<keyword evidence="2" id="KW-1185">Reference proteome</keyword>
<evidence type="ECO:0008006" key="3">
    <source>
        <dbReference type="Google" id="ProtNLM"/>
    </source>
</evidence>
<dbReference type="PIRSF" id="PIRSF028291">
    <property type="entry name" value="UCP028291"/>
    <property type="match status" value="1"/>
</dbReference>
<accession>A0A1M6ACG2</accession>
<dbReference type="RefSeq" id="WP_073325989.1">
    <property type="nucleotide sequence ID" value="NZ_FQYO01000001.1"/>
</dbReference>
<organism evidence="1 2">
    <name type="scientific">Wenxinia saemankumensis</name>
    <dbReference type="NCBI Taxonomy" id="1447782"/>
    <lineage>
        <taxon>Bacteria</taxon>
        <taxon>Pseudomonadati</taxon>
        <taxon>Pseudomonadota</taxon>
        <taxon>Alphaproteobacteria</taxon>
        <taxon>Rhodobacterales</taxon>
        <taxon>Roseobacteraceae</taxon>
        <taxon>Wenxinia</taxon>
    </lineage>
</organism>